<reference evidence="22" key="1">
    <citation type="submission" date="2017-05" db="EMBL/GenBank/DDBJ databases">
        <title>The Genome Sequence of Enterococcus sp. 4G2_DIV0659.</title>
        <authorList>
            <consortium name="The Broad Institute Genomics Platform"/>
            <consortium name="The Broad Institute Genomic Center for Infectious Diseases"/>
            <person name="Earl A."/>
            <person name="Manson A."/>
            <person name="Schwartman J."/>
            <person name="Gilmore M."/>
            <person name="Abouelleil A."/>
            <person name="Cao P."/>
            <person name="Chapman S."/>
            <person name="Cusick C."/>
            <person name="Shea T."/>
            <person name="Young S."/>
            <person name="Neafsey D."/>
            <person name="Nusbaum C."/>
            <person name="Birren B."/>
        </authorList>
    </citation>
    <scope>NUCLEOTIDE SEQUENCE [LARGE SCALE GENOMIC DNA]</scope>
    <source>
        <strain evidence="22">4G2_DIV0659</strain>
    </source>
</reference>
<dbReference type="STRING" id="1834181.A5880_002060"/>
<dbReference type="InterPro" id="IPR004720">
    <property type="entry name" value="PTS_IIB_sorbose-sp"/>
</dbReference>
<dbReference type="InterPro" id="IPR036667">
    <property type="entry name" value="PTS_IIB_sorbose-sp_sf"/>
</dbReference>
<dbReference type="EMBL" id="NGLE01000003">
    <property type="protein sequence ID" value="OTO07790.1"/>
    <property type="molecule type" value="Genomic_DNA"/>
</dbReference>
<dbReference type="Pfam" id="PF03830">
    <property type="entry name" value="PTSIIB_sorb"/>
    <property type="match status" value="1"/>
</dbReference>
<dbReference type="InterPro" id="IPR004701">
    <property type="entry name" value="PTS_EIIA_man-typ"/>
</dbReference>
<organism evidence="22">
    <name type="scientific">Candidatus Enterococcus mansonii</name>
    <dbReference type="NCBI Taxonomy" id="1834181"/>
    <lineage>
        <taxon>Bacteria</taxon>
        <taxon>Bacillati</taxon>
        <taxon>Bacillota</taxon>
        <taxon>Bacilli</taxon>
        <taxon>Lactobacillales</taxon>
        <taxon>Enterococcaceae</taxon>
        <taxon>Enterococcus</taxon>
    </lineage>
</organism>
<reference evidence="21 23" key="2">
    <citation type="submission" date="2018-07" db="EMBL/GenBank/DDBJ databases">
        <title>The Genome Sequence of Enterococcus sp. DIV0659b.</title>
        <authorList>
            <consortium name="The Broad Institute Genomics Platform"/>
            <consortium name="The Broad Institute Genomic Center for Infectious Diseases"/>
            <person name="Earl A."/>
            <person name="Manson A."/>
            <person name="Schwartman J."/>
            <person name="Gilmore M."/>
            <person name="Abouelleil A."/>
            <person name="Cao P."/>
            <person name="Chapman S."/>
            <person name="Cusick C."/>
            <person name="Shea T."/>
            <person name="Young S."/>
            <person name="Neafsey D."/>
            <person name="Nusbaum C."/>
            <person name="Birren B."/>
        </authorList>
    </citation>
    <scope>NUCLEOTIDE SEQUENCE [LARGE SCALE GENOMIC DNA]</scope>
    <source>
        <strain evidence="21 23">4G2_DIV0659</strain>
    </source>
</reference>
<evidence type="ECO:0000259" key="19">
    <source>
        <dbReference type="PROSITE" id="PS51096"/>
    </source>
</evidence>
<evidence type="ECO:0000256" key="6">
    <source>
        <dbReference type="ARBA" id="ARBA00021685"/>
    </source>
</evidence>
<dbReference type="InterPro" id="IPR036662">
    <property type="entry name" value="PTS_EIIA_man-typ_sf"/>
</dbReference>
<evidence type="ECO:0000256" key="16">
    <source>
        <dbReference type="ARBA" id="ARBA00023757"/>
    </source>
</evidence>
<dbReference type="InterPro" id="IPR033887">
    <property type="entry name" value="PTS_IIA_man"/>
</dbReference>
<evidence type="ECO:0000256" key="17">
    <source>
        <dbReference type="ARBA" id="ARBA00030229"/>
    </source>
</evidence>
<accession>A0A242CD01</accession>
<dbReference type="PANTHER" id="PTHR33799">
    <property type="entry name" value="PTS PERMEASE-RELATED-RELATED"/>
    <property type="match status" value="1"/>
</dbReference>
<gene>
    <name evidence="21" type="ORF">A5880_001374</name>
    <name evidence="22" type="ORF">A5880_002060</name>
</gene>
<feature type="domain" description="PTS EIIB type-4" evidence="20">
    <location>
        <begin position="161"/>
        <end position="321"/>
    </location>
</feature>
<dbReference type="Pfam" id="PF03610">
    <property type="entry name" value="EIIA-man"/>
    <property type="match status" value="1"/>
</dbReference>
<evidence type="ECO:0000256" key="8">
    <source>
        <dbReference type="ARBA" id="ARBA00022475"/>
    </source>
</evidence>
<evidence type="ECO:0000256" key="5">
    <source>
        <dbReference type="ARBA" id="ARBA00011929"/>
    </source>
</evidence>
<evidence type="ECO:0000256" key="12">
    <source>
        <dbReference type="ARBA" id="ARBA00022679"/>
    </source>
</evidence>
<sequence length="321" mass="34680">MLSGVTCILGGNQVENIVLISHGEMAEGVKVSLEMIVGQQANVHTVSLRPDGDNIQFENELNEKMKALNGSTLIIADLLGGTPCNVAIKNYLHVENVEIIAGMTLSIVIEAVVNQQVAVKELICLAKENIVDVKAGMHQAEQEISEANLETELNDFSMYAGKANIVNTRIDERLIHGQVAGIWSTSLDTQRIIVANDEAASDPLQKSSLRMAAPTSMRLSVLPVAQAAENILSGKYGKQRLFLLFKNPTDVLRFIEAGGPIQTVNVGNMSYKEGAREVTKSIQVLESEEGVFDAISAKGINVTAQLVPNDPSIDFMKKLKG</sequence>
<comment type="caution">
    <text evidence="22">The sequence shown here is derived from an EMBL/GenBank/DDBJ whole genome shotgun (WGS) entry which is preliminary data.</text>
</comment>
<dbReference type="SUPFAM" id="SSF53062">
    <property type="entry name" value="PTS system fructose IIA component-like"/>
    <property type="match status" value="1"/>
</dbReference>
<dbReference type="CDD" id="cd00006">
    <property type="entry name" value="PTS_IIA_man"/>
    <property type="match status" value="1"/>
</dbReference>
<evidence type="ECO:0000256" key="13">
    <source>
        <dbReference type="ARBA" id="ARBA00022683"/>
    </source>
</evidence>
<keyword evidence="15" id="KW-0472">Membrane</keyword>
<keyword evidence="10" id="KW-0597">Phosphoprotein</keyword>
<dbReference type="EMBL" id="NGLE02000001">
    <property type="protein sequence ID" value="MEI5993827.1"/>
    <property type="molecule type" value="Genomic_DNA"/>
</dbReference>
<dbReference type="EC" id="2.7.1.191" evidence="5"/>
<evidence type="ECO:0000256" key="11">
    <source>
        <dbReference type="ARBA" id="ARBA00022597"/>
    </source>
</evidence>
<dbReference type="GO" id="GO:0005886">
    <property type="term" value="C:plasma membrane"/>
    <property type="evidence" value="ECO:0007669"/>
    <property type="project" value="UniProtKB-SubCell"/>
</dbReference>
<proteinExistence type="predicted"/>
<evidence type="ECO:0000256" key="9">
    <source>
        <dbReference type="ARBA" id="ARBA00022490"/>
    </source>
</evidence>
<keyword evidence="9" id="KW-0963">Cytoplasm</keyword>
<dbReference type="SUPFAM" id="SSF52728">
    <property type="entry name" value="PTS IIb component"/>
    <property type="match status" value="1"/>
</dbReference>
<evidence type="ECO:0000259" key="20">
    <source>
        <dbReference type="PROSITE" id="PS51101"/>
    </source>
</evidence>
<dbReference type="Gene3D" id="3.40.35.10">
    <property type="entry name" value="Phosphotransferase system, sorbose subfamily IIB component"/>
    <property type="match status" value="1"/>
</dbReference>
<evidence type="ECO:0000256" key="1">
    <source>
        <dbReference type="ARBA" id="ARBA00000514"/>
    </source>
</evidence>
<dbReference type="AlphaFoldDB" id="A0A242CD01"/>
<name>A0A242CD01_9ENTE</name>
<comment type="subcellular location">
    <subcellularLocation>
        <location evidence="2">Cell membrane</location>
    </subcellularLocation>
    <subcellularLocation>
        <location evidence="3">Cytoplasm</location>
    </subcellularLocation>
</comment>
<dbReference type="GO" id="GO:0005737">
    <property type="term" value="C:cytoplasm"/>
    <property type="evidence" value="ECO:0007669"/>
    <property type="project" value="UniProtKB-SubCell"/>
</dbReference>
<keyword evidence="11" id="KW-0762">Sugar transport</keyword>
<evidence type="ECO:0000256" key="15">
    <source>
        <dbReference type="ARBA" id="ARBA00023136"/>
    </source>
</evidence>
<dbReference type="PANTHER" id="PTHR33799:SF1">
    <property type="entry name" value="PTS SYSTEM MANNOSE-SPECIFIC EIIAB COMPONENT-RELATED"/>
    <property type="match status" value="1"/>
</dbReference>
<evidence type="ECO:0000256" key="18">
    <source>
        <dbReference type="ARBA" id="ARBA00032197"/>
    </source>
</evidence>
<evidence type="ECO:0000256" key="4">
    <source>
        <dbReference type="ARBA" id="ARBA00011738"/>
    </source>
</evidence>
<comment type="catalytic activity">
    <reaction evidence="1">
        <text>D-mannose(out) + N(pros)-phospho-L-histidyl-[protein] = D-mannose 6-phosphate(in) + L-histidyl-[protein]</text>
        <dbReference type="Rhea" id="RHEA:49232"/>
        <dbReference type="Rhea" id="RHEA-COMP:9745"/>
        <dbReference type="Rhea" id="RHEA-COMP:9746"/>
        <dbReference type="ChEBI" id="CHEBI:4208"/>
        <dbReference type="ChEBI" id="CHEBI:29979"/>
        <dbReference type="ChEBI" id="CHEBI:58735"/>
        <dbReference type="ChEBI" id="CHEBI:64837"/>
        <dbReference type="EC" id="2.7.1.191"/>
    </reaction>
</comment>
<dbReference type="GO" id="GO:0008982">
    <property type="term" value="F:protein-N(PI)-phosphohistidine-sugar phosphotransferase activity"/>
    <property type="evidence" value="ECO:0007669"/>
    <property type="project" value="InterPro"/>
</dbReference>
<keyword evidence="12" id="KW-0808">Transferase</keyword>
<evidence type="ECO:0000313" key="21">
    <source>
        <dbReference type="EMBL" id="MEI5993827.1"/>
    </source>
</evidence>
<evidence type="ECO:0000256" key="7">
    <source>
        <dbReference type="ARBA" id="ARBA00022448"/>
    </source>
</evidence>
<dbReference type="RefSeq" id="WP_179190446.1">
    <property type="nucleotide sequence ID" value="NZ_NGLE02000001.1"/>
</dbReference>
<keyword evidence="13" id="KW-0598">Phosphotransferase system</keyword>
<keyword evidence="23" id="KW-1185">Reference proteome</keyword>
<evidence type="ECO:0000256" key="10">
    <source>
        <dbReference type="ARBA" id="ARBA00022553"/>
    </source>
</evidence>
<dbReference type="PROSITE" id="PS51101">
    <property type="entry name" value="PTS_EIIB_TYPE_4"/>
    <property type="match status" value="1"/>
</dbReference>
<dbReference type="InterPro" id="IPR051471">
    <property type="entry name" value="Bacterial_PTS_sugar_comp"/>
</dbReference>
<dbReference type="GO" id="GO:0009401">
    <property type="term" value="P:phosphoenolpyruvate-dependent sugar phosphotransferase system"/>
    <property type="evidence" value="ECO:0007669"/>
    <property type="project" value="UniProtKB-KW"/>
</dbReference>
<keyword evidence="7" id="KW-0813">Transport</keyword>
<dbReference type="CDD" id="cd00001">
    <property type="entry name" value="PTS_IIB_man"/>
    <property type="match status" value="1"/>
</dbReference>
<evidence type="ECO:0000313" key="23">
    <source>
        <dbReference type="Proteomes" id="UP000195139"/>
    </source>
</evidence>
<keyword evidence="14" id="KW-0418">Kinase</keyword>
<feature type="domain" description="PTS EIIA type-4" evidence="19">
    <location>
        <begin position="14"/>
        <end position="130"/>
    </location>
</feature>
<comment type="function">
    <text evidence="16">The phosphoenolpyruvate-dependent sugar phosphotransferase system (sugar PTS), a major carbohydrate active transport system, catalyzes the phosphorylation of incoming sugar substrates concomitantly with their translocation across the cell membrane. The enzyme II ManXYZ PTS system is involved in mannose transport.</text>
</comment>
<dbReference type="Gene3D" id="3.40.50.510">
    <property type="entry name" value="Phosphotransferase system, mannose-type IIA component"/>
    <property type="match status" value="1"/>
</dbReference>
<dbReference type="Proteomes" id="UP000195139">
    <property type="component" value="Unassembled WGS sequence"/>
</dbReference>
<protein>
    <recommendedName>
        <fullName evidence="6">PTS system mannose-specific EIIAB component</fullName>
        <ecNumber evidence="5">2.7.1.191</ecNumber>
    </recommendedName>
    <alternativeName>
        <fullName evidence="18">EIIAB-Man</fullName>
    </alternativeName>
    <alternativeName>
        <fullName evidence="17">EIII-Man</fullName>
    </alternativeName>
</protein>
<dbReference type="PROSITE" id="PS51096">
    <property type="entry name" value="PTS_EIIA_TYPE_4"/>
    <property type="match status" value="1"/>
</dbReference>
<evidence type="ECO:0000313" key="22">
    <source>
        <dbReference type="EMBL" id="OTO07790.1"/>
    </source>
</evidence>
<dbReference type="GO" id="GO:0016301">
    <property type="term" value="F:kinase activity"/>
    <property type="evidence" value="ECO:0007669"/>
    <property type="project" value="UniProtKB-KW"/>
</dbReference>
<comment type="subunit">
    <text evidence="4">Homodimer.</text>
</comment>
<evidence type="ECO:0000256" key="14">
    <source>
        <dbReference type="ARBA" id="ARBA00022777"/>
    </source>
</evidence>
<keyword evidence="8" id="KW-1003">Cell membrane</keyword>
<evidence type="ECO:0000256" key="3">
    <source>
        <dbReference type="ARBA" id="ARBA00004496"/>
    </source>
</evidence>
<evidence type="ECO:0000256" key="2">
    <source>
        <dbReference type="ARBA" id="ARBA00004236"/>
    </source>
</evidence>